<keyword evidence="3" id="KW-1185">Reference proteome</keyword>
<feature type="transmembrane region" description="Helical" evidence="1">
    <location>
        <begin position="12"/>
        <end position="34"/>
    </location>
</feature>
<organism evidence="2 3">
    <name type="scientific">Galliscardovia ingluviei</name>
    <dbReference type="NCBI Taxonomy" id="1769422"/>
    <lineage>
        <taxon>Bacteria</taxon>
        <taxon>Bacillati</taxon>
        <taxon>Actinomycetota</taxon>
        <taxon>Actinomycetes</taxon>
        <taxon>Bifidobacteriales</taxon>
        <taxon>Bifidobacteriaceae</taxon>
        <taxon>Galliscardovia</taxon>
    </lineage>
</organism>
<protein>
    <submittedName>
        <fullName evidence="2">Transporter</fullName>
    </submittedName>
</protein>
<dbReference type="EMBL" id="BMDH01000001">
    <property type="protein sequence ID" value="GGI13768.1"/>
    <property type="molecule type" value="Genomic_DNA"/>
</dbReference>
<comment type="caution">
    <text evidence="2">The sequence shown here is derived from an EMBL/GenBank/DDBJ whole genome shotgun (WGS) entry which is preliminary data.</text>
</comment>
<evidence type="ECO:0000256" key="1">
    <source>
        <dbReference type="SAM" id="Phobius"/>
    </source>
</evidence>
<evidence type="ECO:0000313" key="3">
    <source>
        <dbReference type="Proteomes" id="UP000619536"/>
    </source>
</evidence>
<feature type="transmembrane region" description="Helical" evidence="1">
    <location>
        <begin position="40"/>
        <end position="62"/>
    </location>
</feature>
<dbReference type="Pfam" id="PF06541">
    <property type="entry name" value="ABC_trans_CmpB"/>
    <property type="match status" value="1"/>
</dbReference>
<gene>
    <name evidence="2" type="ORF">GCM10007377_07610</name>
</gene>
<keyword evidence="1" id="KW-1133">Transmembrane helix</keyword>
<accession>A0A8J3AG89</accession>
<dbReference type="AlphaFoldDB" id="A0A8J3AG89"/>
<keyword evidence="1" id="KW-0812">Transmembrane</keyword>
<dbReference type="Proteomes" id="UP000619536">
    <property type="component" value="Unassembled WGS sequence"/>
</dbReference>
<sequence>MISIQQRRFVNRGFLNGPYCPIYGVGAISAIALLDHIRNPFIVFIIAALGACALEYATSWVMEQLFHARWWDYSNFRFNLHGRICLVGAIVFGLFGVLIIFCFQPPIAYITSLIPQQTLAWIAGILTVIITIDVVVTVSAMLDFEQALQKLAQAASFVKQQVSSISDQATSEANERLATWKQTVYSVLSAQQIRLIRAFPKFTSRDHNDIVTMLKAEFHVRTAEIRSSVPHVSACVEKLKCSRIHKKS</sequence>
<proteinExistence type="predicted"/>
<reference evidence="2" key="2">
    <citation type="submission" date="2020-09" db="EMBL/GenBank/DDBJ databases">
        <authorList>
            <person name="Sun Q."/>
            <person name="Sedlacek I."/>
        </authorList>
    </citation>
    <scope>NUCLEOTIDE SEQUENCE</scope>
    <source>
        <strain evidence="2">CCM 8606</strain>
    </source>
</reference>
<keyword evidence="1" id="KW-0472">Membrane</keyword>
<dbReference type="InterPro" id="IPR010540">
    <property type="entry name" value="CmpB_TMEM229"/>
</dbReference>
<evidence type="ECO:0000313" key="2">
    <source>
        <dbReference type="EMBL" id="GGI13768.1"/>
    </source>
</evidence>
<feature type="transmembrane region" description="Helical" evidence="1">
    <location>
        <begin position="83"/>
        <end position="107"/>
    </location>
</feature>
<name>A0A8J3AG89_9BIFI</name>
<feature type="transmembrane region" description="Helical" evidence="1">
    <location>
        <begin position="119"/>
        <end position="142"/>
    </location>
</feature>
<reference evidence="2" key="1">
    <citation type="journal article" date="2014" name="Int. J. Syst. Evol. Microbiol.">
        <title>Complete genome sequence of Corynebacterium casei LMG S-19264T (=DSM 44701T), isolated from a smear-ripened cheese.</title>
        <authorList>
            <consortium name="US DOE Joint Genome Institute (JGI-PGF)"/>
            <person name="Walter F."/>
            <person name="Albersmeier A."/>
            <person name="Kalinowski J."/>
            <person name="Ruckert C."/>
        </authorList>
    </citation>
    <scope>NUCLEOTIDE SEQUENCE</scope>
    <source>
        <strain evidence="2">CCM 8606</strain>
    </source>
</reference>